<comment type="caution">
    <text evidence="1">The sequence shown here is derived from an EMBL/GenBank/DDBJ whole genome shotgun (WGS) entry which is preliminary data.</text>
</comment>
<dbReference type="AlphaFoldDB" id="A0AAE1NQK1"/>
<proteinExistence type="predicted"/>
<accession>A0AAE1NQK1</accession>
<name>A0AAE1NQK1_9EUCA</name>
<gene>
    <name evidence="1" type="ORF">Pmani_033835</name>
</gene>
<dbReference type="EMBL" id="JAWZYT010004539">
    <property type="protein sequence ID" value="KAK4293467.1"/>
    <property type="molecule type" value="Genomic_DNA"/>
</dbReference>
<keyword evidence="2" id="KW-1185">Reference proteome</keyword>
<dbReference type="Proteomes" id="UP001292094">
    <property type="component" value="Unassembled WGS sequence"/>
</dbReference>
<evidence type="ECO:0000313" key="1">
    <source>
        <dbReference type="EMBL" id="KAK4293467.1"/>
    </source>
</evidence>
<reference evidence="1" key="1">
    <citation type="submission" date="2023-11" db="EMBL/GenBank/DDBJ databases">
        <title>Genome assemblies of two species of porcelain crab, Petrolisthes cinctipes and Petrolisthes manimaculis (Anomura: Porcellanidae).</title>
        <authorList>
            <person name="Angst P."/>
        </authorList>
    </citation>
    <scope>NUCLEOTIDE SEQUENCE</scope>
    <source>
        <strain evidence="1">PB745_02</strain>
        <tissue evidence="1">Gill</tissue>
    </source>
</reference>
<sequence length="73" mass="8201">MQPRGSPRLALTRNKLREPQQPDLRWCEEERRTCVSGELRTVWWRAVRAAAGAEQQSVAAGLLAVTVVCVVRS</sequence>
<organism evidence="1 2">
    <name type="scientific">Petrolisthes manimaculis</name>
    <dbReference type="NCBI Taxonomy" id="1843537"/>
    <lineage>
        <taxon>Eukaryota</taxon>
        <taxon>Metazoa</taxon>
        <taxon>Ecdysozoa</taxon>
        <taxon>Arthropoda</taxon>
        <taxon>Crustacea</taxon>
        <taxon>Multicrustacea</taxon>
        <taxon>Malacostraca</taxon>
        <taxon>Eumalacostraca</taxon>
        <taxon>Eucarida</taxon>
        <taxon>Decapoda</taxon>
        <taxon>Pleocyemata</taxon>
        <taxon>Anomura</taxon>
        <taxon>Galatheoidea</taxon>
        <taxon>Porcellanidae</taxon>
        <taxon>Petrolisthes</taxon>
    </lineage>
</organism>
<evidence type="ECO:0000313" key="2">
    <source>
        <dbReference type="Proteomes" id="UP001292094"/>
    </source>
</evidence>
<protein>
    <submittedName>
        <fullName evidence="1">Uncharacterized protein</fullName>
    </submittedName>
</protein>